<sequence>MPPTVILIRHAEALHNVNNKFAHPPLLTSLAQLPNSSLTAANAQSTRLREHLREEQPLAEKVEMIVASPMVRTLQTALVGLSWLIEKGVKVELDPMWQECSDKPCDTGSPVSQLANRFPQLSFDTVDHAYPAKPRDSIYGFTSRAVVARGQACLKSLYQRKEKVVAVVSHSGFLRTAVSHTKYANADYRIFDFSPDSSLKDPELVEWGSTAANGGGMGKSEKGRAEIVEGDFPPEELKEVGEQMGIKTSREPANEVPSS</sequence>
<dbReference type="InterPro" id="IPR029033">
    <property type="entry name" value="His_PPase_superfam"/>
</dbReference>
<dbReference type="Gene3D" id="3.40.50.1240">
    <property type="entry name" value="Phosphoglycerate mutase-like"/>
    <property type="match status" value="1"/>
</dbReference>
<dbReference type="InterPro" id="IPR050275">
    <property type="entry name" value="PGM_Phosphatase"/>
</dbReference>
<dbReference type="PANTHER" id="PTHR48100">
    <property type="entry name" value="BROAD-SPECIFICITY PHOSPHATASE YOR283W-RELATED"/>
    <property type="match status" value="1"/>
</dbReference>
<name>A0A4U0Y0H7_9PEZI</name>
<dbReference type="CDD" id="cd07067">
    <property type="entry name" value="HP_PGM_like"/>
    <property type="match status" value="1"/>
</dbReference>
<evidence type="ECO:0000313" key="2">
    <source>
        <dbReference type="EMBL" id="TKA82226.1"/>
    </source>
</evidence>
<evidence type="ECO:0000313" key="3">
    <source>
        <dbReference type="Proteomes" id="UP000308768"/>
    </source>
</evidence>
<organism evidence="2 3">
    <name type="scientific">Cryomyces minteri</name>
    <dbReference type="NCBI Taxonomy" id="331657"/>
    <lineage>
        <taxon>Eukaryota</taxon>
        <taxon>Fungi</taxon>
        <taxon>Dikarya</taxon>
        <taxon>Ascomycota</taxon>
        <taxon>Pezizomycotina</taxon>
        <taxon>Dothideomycetes</taxon>
        <taxon>Dothideomycetes incertae sedis</taxon>
        <taxon>Cryomyces</taxon>
    </lineage>
</organism>
<dbReference type="Pfam" id="PF00300">
    <property type="entry name" value="His_Phos_1"/>
    <property type="match status" value="1"/>
</dbReference>
<dbReference type="PANTHER" id="PTHR48100:SF24">
    <property type="entry name" value="PHOSPHOGLYCERATE MUTASE"/>
    <property type="match status" value="1"/>
</dbReference>
<accession>A0A4U0Y0H7</accession>
<dbReference type="InterPro" id="IPR013078">
    <property type="entry name" value="His_Pase_superF_clade-1"/>
</dbReference>
<dbReference type="AlphaFoldDB" id="A0A4U0Y0H7"/>
<dbReference type="SMART" id="SM00855">
    <property type="entry name" value="PGAM"/>
    <property type="match status" value="1"/>
</dbReference>
<comment type="caution">
    <text evidence="2">The sequence shown here is derived from an EMBL/GenBank/DDBJ whole genome shotgun (WGS) entry which is preliminary data.</text>
</comment>
<dbReference type="EMBL" id="NAJN01000004">
    <property type="protein sequence ID" value="TKA82226.1"/>
    <property type="molecule type" value="Genomic_DNA"/>
</dbReference>
<dbReference type="GO" id="GO:0016791">
    <property type="term" value="F:phosphatase activity"/>
    <property type="evidence" value="ECO:0007669"/>
    <property type="project" value="TreeGrafter"/>
</dbReference>
<dbReference type="GO" id="GO:0005737">
    <property type="term" value="C:cytoplasm"/>
    <property type="evidence" value="ECO:0007669"/>
    <property type="project" value="TreeGrafter"/>
</dbReference>
<dbReference type="OrthoDB" id="496981at2759"/>
<feature type="region of interest" description="Disordered" evidence="1">
    <location>
        <begin position="229"/>
        <end position="259"/>
    </location>
</feature>
<dbReference type="SUPFAM" id="SSF53254">
    <property type="entry name" value="Phosphoglycerate mutase-like"/>
    <property type="match status" value="1"/>
</dbReference>
<evidence type="ECO:0008006" key="4">
    <source>
        <dbReference type="Google" id="ProtNLM"/>
    </source>
</evidence>
<gene>
    <name evidence="2" type="ORF">B0A49_00411</name>
</gene>
<protein>
    <recommendedName>
        <fullName evidence="4">Phosphoglycerate mutase-like protein</fullName>
    </recommendedName>
</protein>
<proteinExistence type="predicted"/>
<evidence type="ECO:0000256" key="1">
    <source>
        <dbReference type="SAM" id="MobiDB-lite"/>
    </source>
</evidence>
<dbReference type="Proteomes" id="UP000308768">
    <property type="component" value="Unassembled WGS sequence"/>
</dbReference>
<reference evidence="2 3" key="1">
    <citation type="submission" date="2017-03" db="EMBL/GenBank/DDBJ databases">
        <title>Genomes of endolithic fungi from Antarctica.</title>
        <authorList>
            <person name="Coleine C."/>
            <person name="Masonjones S."/>
            <person name="Stajich J.E."/>
        </authorList>
    </citation>
    <scope>NUCLEOTIDE SEQUENCE [LARGE SCALE GENOMIC DNA]</scope>
    <source>
        <strain evidence="2 3">CCFEE 5187</strain>
    </source>
</reference>
<keyword evidence="3" id="KW-1185">Reference proteome</keyword>